<dbReference type="EMBL" id="SRKY01000001">
    <property type="protein sequence ID" value="THH38802.1"/>
    <property type="molecule type" value="Genomic_DNA"/>
</dbReference>
<evidence type="ECO:0000256" key="1">
    <source>
        <dbReference type="PROSITE-ProRule" id="PRU00169"/>
    </source>
</evidence>
<sequence length="135" mass="14882">MKPPLGTVMVIDDEELDQRQYRRILSRSGLTRDIIQFTYADEALEWLLSSPDPAPDLILLDINIPRMNGFEFLAALKNAVGEPSSPVIIMLTTSLSPDDQARASAFASVRGYFHKPLTEAHLAEAVEILKSVSAA</sequence>
<evidence type="ECO:0000259" key="2">
    <source>
        <dbReference type="PROSITE" id="PS50110"/>
    </source>
</evidence>
<dbReference type="PROSITE" id="PS50110">
    <property type="entry name" value="RESPONSE_REGULATORY"/>
    <property type="match status" value="1"/>
</dbReference>
<keyword evidence="1" id="KW-0597">Phosphoprotein</keyword>
<feature type="domain" description="Response regulatory" evidence="2">
    <location>
        <begin position="7"/>
        <end position="130"/>
    </location>
</feature>
<evidence type="ECO:0000313" key="4">
    <source>
        <dbReference type="Proteomes" id="UP000306602"/>
    </source>
</evidence>
<dbReference type="PANTHER" id="PTHR44520">
    <property type="entry name" value="RESPONSE REGULATOR RCP1-RELATED"/>
    <property type="match status" value="1"/>
</dbReference>
<dbReference type="SUPFAM" id="SSF52172">
    <property type="entry name" value="CheY-like"/>
    <property type="match status" value="1"/>
</dbReference>
<accession>A0A4S4NGN3</accession>
<dbReference type="AlphaFoldDB" id="A0A4S4NGN3"/>
<dbReference type="InterPro" id="IPR052893">
    <property type="entry name" value="TCS_response_regulator"/>
</dbReference>
<protein>
    <submittedName>
        <fullName evidence="3">Response regulator</fullName>
    </submittedName>
</protein>
<dbReference type="RefSeq" id="WP_136461708.1">
    <property type="nucleotide sequence ID" value="NZ_SRKY01000001.1"/>
</dbReference>
<dbReference type="OrthoDB" id="9793549at2"/>
<dbReference type="PANTHER" id="PTHR44520:SF2">
    <property type="entry name" value="RESPONSE REGULATOR RCP1"/>
    <property type="match status" value="1"/>
</dbReference>
<feature type="modified residue" description="4-aspartylphosphate" evidence="1">
    <location>
        <position position="61"/>
    </location>
</feature>
<evidence type="ECO:0000313" key="3">
    <source>
        <dbReference type="EMBL" id="THH38802.1"/>
    </source>
</evidence>
<dbReference type="Proteomes" id="UP000306602">
    <property type="component" value="Unassembled WGS sequence"/>
</dbReference>
<dbReference type="InterPro" id="IPR011006">
    <property type="entry name" value="CheY-like_superfamily"/>
</dbReference>
<proteinExistence type="predicted"/>
<name>A0A4S4NGN3_9RHOB</name>
<dbReference type="Gene3D" id="3.40.50.2300">
    <property type="match status" value="1"/>
</dbReference>
<organism evidence="3 4">
    <name type="scientific">Aliishimia ponticola</name>
    <dbReference type="NCBI Taxonomy" id="2499833"/>
    <lineage>
        <taxon>Bacteria</taxon>
        <taxon>Pseudomonadati</taxon>
        <taxon>Pseudomonadota</taxon>
        <taxon>Alphaproteobacteria</taxon>
        <taxon>Rhodobacterales</taxon>
        <taxon>Paracoccaceae</taxon>
        <taxon>Aliishimia</taxon>
    </lineage>
</organism>
<dbReference type="GO" id="GO:0000160">
    <property type="term" value="P:phosphorelay signal transduction system"/>
    <property type="evidence" value="ECO:0007669"/>
    <property type="project" value="InterPro"/>
</dbReference>
<gene>
    <name evidence="3" type="ORF">E4Z66_04380</name>
</gene>
<dbReference type="Pfam" id="PF00072">
    <property type="entry name" value="Response_reg"/>
    <property type="match status" value="1"/>
</dbReference>
<comment type="caution">
    <text evidence="3">The sequence shown here is derived from an EMBL/GenBank/DDBJ whole genome shotgun (WGS) entry which is preliminary data.</text>
</comment>
<reference evidence="3 4" key="1">
    <citation type="submission" date="2019-04" db="EMBL/GenBank/DDBJ databases">
        <title>Shimia ponticola sp. nov., isolated from seawater.</title>
        <authorList>
            <person name="Kim Y.-O."/>
            <person name="Yoon J.-H."/>
        </authorList>
    </citation>
    <scope>NUCLEOTIDE SEQUENCE [LARGE SCALE GENOMIC DNA]</scope>
    <source>
        <strain evidence="3 4">MYP11</strain>
    </source>
</reference>
<dbReference type="SMART" id="SM00448">
    <property type="entry name" value="REC"/>
    <property type="match status" value="1"/>
</dbReference>
<keyword evidence="4" id="KW-1185">Reference proteome</keyword>
<dbReference type="InterPro" id="IPR001789">
    <property type="entry name" value="Sig_transdc_resp-reg_receiver"/>
</dbReference>